<dbReference type="SUPFAM" id="SSF48726">
    <property type="entry name" value="Immunoglobulin"/>
    <property type="match status" value="4"/>
</dbReference>
<dbReference type="InterPro" id="IPR003599">
    <property type="entry name" value="Ig_sub"/>
</dbReference>
<keyword evidence="4" id="KW-1185">Reference proteome</keyword>
<dbReference type="Proteomes" id="UP001152795">
    <property type="component" value="Unassembled WGS sequence"/>
</dbReference>
<dbReference type="PANTHER" id="PTHR10075:SF14">
    <property type="entry name" value="CELL ADHESION MOLECULE DSCAM2-RELATED"/>
    <property type="match status" value="1"/>
</dbReference>
<accession>A0A7D9I4K0</accession>
<comment type="caution">
    <text evidence="3">The sequence shown here is derived from an EMBL/GenBank/DDBJ whole genome shotgun (WGS) entry which is preliminary data.</text>
</comment>
<dbReference type="Pfam" id="PF07679">
    <property type="entry name" value="I-set"/>
    <property type="match status" value="3"/>
</dbReference>
<evidence type="ECO:0000256" key="1">
    <source>
        <dbReference type="ARBA" id="ARBA00022737"/>
    </source>
</evidence>
<dbReference type="CDD" id="cd00096">
    <property type="entry name" value="Ig"/>
    <property type="match status" value="1"/>
</dbReference>
<protein>
    <submittedName>
        <fullName evidence="3">Neural cell adhesion molecule 1-like isoform X1</fullName>
    </submittedName>
</protein>
<dbReference type="OrthoDB" id="5961442at2759"/>
<name>A0A7D9I4K0_PARCT</name>
<evidence type="ECO:0000313" key="3">
    <source>
        <dbReference type="EMBL" id="CAB3997058.1"/>
    </source>
</evidence>
<dbReference type="PANTHER" id="PTHR10075">
    <property type="entry name" value="BASIGIN RELATED"/>
    <property type="match status" value="1"/>
</dbReference>
<dbReference type="InterPro" id="IPR003598">
    <property type="entry name" value="Ig_sub2"/>
</dbReference>
<organism evidence="3 4">
    <name type="scientific">Paramuricea clavata</name>
    <name type="common">Red gorgonian</name>
    <name type="synonym">Violescent sea-whip</name>
    <dbReference type="NCBI Taxonomy" id="317549"/>
    <lineage>
        <taxon>Eukaryota</taxon>
        <taxon>Metazoa</taxon>
        <taxon>Cnidaria</taxon>
        <taxon>Anthozoa</taxon>
        <taxon>Octocorallia</taxon>
        <taxon>Malacalcyonacea</taxon>
        <taxon>Plexauridae</taxon>
        <taxon>Paramuricea</taxon>
    </lineage>
</organism>
<dbReference type="AlphaFoldDB" id="A0A7D9I4K0"/>
<proteinExistence type="predicted"/>
<sequence>MSKLVILLLFMLISYAACDVTISNPEKSVRLGNAQSYKIRCLITAPDVFDRFSNPQYTSSIQSDPSLTYATTGNEHDLDIKSMNVFIAGVWTCYSKQGNSDNITLKFSPSVITPAKKEQTLIKDQPGAIYIDIRGYPQPDFVWKKNDTVLNITDRYSVASNGTLLISKVQTGDNGTYAATATKDFYTAESGNIVVKLLVAPSINGTSIRESRTSGGNISFECSASGVPTPNITWTKGSDVITNGGRFTISASGLLIMDIEPNDAGDYTFVAANSVGTKELTFSLLSVHVPPVIAPLSPNEEVEKGKSLSVNCNATGSPTPTVEWSKNGIVLPTSQQTKSPGKSVLTLTNIQTDQGGVYECSAMNAAVDSMGNVIKPSQSVQVNVVYPPQFQNVVETFHVRLNSPARILCNAIGIPVPEMKLSYGSKDLQVVVTANSTSSSLTYRINKTSTDDLGVYTCAASSRLNTIEKKITLSVPLDKPEIYNVKSTCNSVSFSWSHDTQNYIKVSSYQVTVTRSADQVQVKTELASSNTSQALYTGLEENTEYELAVKQKTDVDNIGYESSKKTTTPSCMF</sequence>
<keyword evidence="1" id="KW-0677">Repeat</keyword>
<dbReference type="EMBL" id="CACRXK020003012">
    <property type="protein sequence ID" value="CAB3997058.1"/>
    <property type="molecule type" value="Genomic_DNA"/>
</dbReference>
<dbReference type="CDD" id="cd00063">
    <property type="entry name" value="FN3"/>
    <property type="match status" value="1"/>
</dbReference>
<keyword evidence="2" id="KW-0393">Immunoglobulin domain</keyword>
<evidence type="ECO:0000313" key="4">
    <source>
        <dbReference type="Proteomes" id="UP001152795"/>
    </source>
</evidence>
<dbReference type="Gene3D" id="2.60.40.10">
    <property type="entry name" value="Immunoglobulins"/>
    <property type="match status" value="5"/>
</dbReference>
<dbReference type="InterPro" id="IPR013783">
    <property type="entry name" value="Ig-like_fold"/>
</dbReference>
<gene>
    <name evidence="3" type="ORF">PACLA_8A034051</name>
</gene>
<dbReference type="InterPro" id="IPR013098">
    <property type="entry name" value="Ig_I-set"/>
</dbReference>
<dbReference type="PROSITE" id="PS50853">
    <property type="entry name" value="FN3"/>
    <property type="match status" value="1"/>
</dbReference>
<evidence type="ECO:0000256" key="2">
    <source>
        <dbReference type="ARBA" id="ARBA00023319"/>
    </source>
</evidence>
<reference evidence="3" key="1">
    <citation type="submission" date="2020-04" db="EMBL/GenBank/DDBJ databases">
        <authorList>
            <person name="Alioto T."/>
            <person name="Alioto T."/>
            <person name="Gomez Garrido J."/>
        </authorList>
    </citation>
    <scope>NUCLEOTIDE SEQUENCE</scope>
    <source>
        <strain evidence="3">A484AB</strain>
    </source>
</reference>
<dbReference type="SUPFAM" id="SSF49265">
    <property type="entry name" value="Fibronectin type III"/>
    <property type="match status" value="1"/>
</dbReference>
<dbReference type="SMART" id="SM00408">
    <property type="entry name" value="IGc2"/>
    <property type="match status" value="4"/>
</dbReference>
<dbReference type="PROSITE" id="PS50835">
    <property type="entry name" value="IG_LIKE"/>
    <property type="match status" value="3"/>
</dbReference>
<dbReference type="InterPro" id="IPR007110">
    <property type="entry name" value="Ig-like_dom"/>
</dbReference>
<dbReference type="InterPro" id="IPR036179">
    <property type="entry name" value="Ig-like_dom_sf"/>
</dbReference>
<dbReference type="InterPro" id="IPR003961">
    <property type="entry name" value="FN3_dom"/>
</dbReference>
<dbReference type="SMART" id="SM00409">
    <property type="entry name" value="IG"/>
    <property type="match status" value="4"/>
</dbReference>
<dbReference type="Pfam" id="PF13927">
    <property type="entry name" value="Ig_3"/>
    <property type="match status" value="1"/>
</dbReference>
<dbReference type="InterPro" id="IPR036116">
    <property type="entry name" value="FN3_sf"/>
</dbReference>